<accession>A0ABS2MVY9</accession>
<organism evidence="2 3">
    <name type="scientific">Aquibacillus albus</name>
    <dbReference type="NCBI Taxonomy" id="1168171"/>
    <lineage>
        <taxon>Bacteria</taxon>
        <taxon>Bacillati</taxon>
        <taxon>Bacillota</taxon>
        <taxon>Bacilli</taxon>
        <taxon>Bacillales</taxon>
        <taxon>Bacillaceae</taxon>
        <taxon>Aquibacillus</taxon>
    </lineage>
</organism>
<evidence type="ECO:0000256" key="1">
    <source>
        <dbReference type="SAM" id="Coils"/>
    </source>
</evidence>
<keyword evidence="3" id="KW-1185">Reference proteome</keyword>
<evidence type="ECO:0000313" key="2">
    <source>
        <dbReference type="EMBL" id="MBM7569865.1"/>
    </source>
</evidence>
<reference evidence="2 3" key="1">
    <citation type="submission" date="2021-01" db="EMBL/GenBank/DDBJ databases">
        <title>Genomic Encyclopedia of Type Strains, Phase IV (KMG-IV): sequencing the most valuable type-strain genomes for metagenomic binning, comparative biology and taxonomic classification.</title>
        <authorList>
            <person name="Goeker M."/>
        </authorList>
    </citation>
    <scope>NUCLEOTIDE SEQUENCE [LARGE SCALE GENOMIC DNA]</scope>
    <source>
        <strain evidence="2 3">DSM 23711</strain>
    </source>
</reference>
<keyword evidence="1" id="KW-0175">Coiled coil</keyword>
<dbReference type="RefSeq" id="WP_204497310.1">
    <property type="nucleotide sequence ID" value="NZ_JAFBDR010000001.1"/>
</dbReference>
<proteinExistence type="predicted"/>
<sequence>MSLALKHFEYDNNNALSKKEFEKAYLELSERIRLIDQRISTKADEVVLTMTLSHRQEIEELQSEIIHLRSELKRVKQQTSKQEVKQVTYIKQSNPFKSWFKKMQLARK</sequence>
<evidence type="ECO:0000313" key="3">
    <source>
        <dbReference type="Proteomes" id="UP001296943"/>
    </source>
</evidence>
<dbReference type="Proteomes" id="UP001296943">
    <property type="component" value="Unassembled WGS sequence"/>
</dbReference>
<protein>
    <submittedName>
        <fullName evidence="2">Nucleic acid-binding Zn-ribbon protein</fullName>
    </submittedName>
</protein>
<dbReference type="EMBL" id="JAFBDR010000001">
    <property type="protein sequence ID" value="MBM7569865.1"/>
    <property type="molecule type" value="Genomic_DNA"/>
</dbReference>
<name>A0ABS2MVY9_9BACI</name>
<gene>
    <name evidence="2" type="ORF">JOC48_000334</name>
</gene>
<comment type="caution">
    <text evidence="2">The sequence shown here is derived from an EMBL/GenBank/DDBJ whole genome shotgun (WGS) entry which is preliminary data.</text>
</comment>
<feature type="coiled-coil region" evidence="1">
    <location>
        <begin position="51"/>
        <end position="78"/>
    </location>
</feature>